<dbReference type="PANTHER" id="PTHR31476:SF12">
    <property type="entry name" value="UBIQUITIN CARBOXYL-TERMINAL HYDROLASE FAMILY PROTEIN"/>
    <property type="match status" value="1"/>
</dbReference>
<feature type="region of interest" description="Disordered" evidence="1">
    <location>
        <begin position="360"/>
        <end position="382"/>
    </location>
</feature>
<evidence type="ECO:0000259" key="2">
    <source>
        <dbReference type="Pfam" id="PF11955"/>
    </source>
</evidence>
<evidence type="ECO:0000313" key="3">
    <source>
        <dbReference type="EMBL" id="RAL41215.1"/>
    </source>
</evidence>
<dbReference type="EMBL" id="NQVE01000188">
    <property type="protein sequence ID" value="RAL41215.1"/>
    <property type="molecule type" value="Genomic_DNA"/>
</dbReference>
<dbReference type="InterPro" id="IPR021099">
    <property type="entry name" value="PORR_domain"/>
</dbReference>
<feature type="domain" description="PORR" evidence="2">
    <location>
        <begin position="16"/>
        <end position="347"/>
    </location>
</feature>
<dbReference type="Pfam" id="PF11955">
    <property type="entry name" value="PORR"/>
    <property type="match status" value="1"/>
</dbReference>
<accession>A0A328D660</accession>
<proteinExistence type="predicted"/>
<evidence type="ECO:0000313" key="4">
    <source>
        <dbReference type="Proteomes" id="UP000249390"/>
    </source>
</evidence>
<protein>
    <recommendedName>
        <fullName evidence="2">PORR domain-containing protein</fullName>
    </recommendedName>
</protein>
<organism evidence="3 4">
    <name type="scientific">Cuscuta australis</name>
    <dbReference type="NCBI Taxonomy" id="267555"/>
    <lineage>
        <taxon>Eukaryota</taxon>
        <taxon>Viridiplantae</taxon>
        <taxon>Streptophyta</taxon>
        <taxon>Embryophyta</taxon>
        <taxon>Tracheophyta</taxon>
        <taxon>Spermatophyta</taxon>
        <taxon>Magnoliopsida</taxon>
        <taxon>eudicotyledons</taxon>
        <taxon>Gunneridae</taxon>
        <taxon>Pentapetalae</taxon>
        <taxon>asterids</taxon>
        <taxon>lamiids</taxon>
        <taxon>Solanales</taxon>
        <taxon>Convolvulaceae</taxon>
        <taxon>Cuscuteae</taxon>
        <taxon>Cuscuta</taxon>
        <taxon>Cuscuta subgen. Grammica</taxon>
        <taxon>Cuscuta sect. Cleistogrammica</taxon>
    </lineage>
</organism>
<dbReference type="PANTHER" id="PTHR31476">
    <property type="entry name" value="PROTEIN WHAT'S THIS FACTOR 1 HOMOLOG, CHLOROPLASTIC"/>
    <property type="match status" value="1"/>
</dbReference>
<dbReference type="AlphaFoldDB" id="A0A328D660"/>
<dbReference type="InterPro" id="IPR045040">
    <property type="entry name" value="PORR_fam"/>
</dbReference>
<gene>
    <name evidence="3" type="ORF">DM860_010009</name>
</gene>
<evidence type="ECO:0000256" key="1">
    <source>
        <dbReference type="SAM" id="MobiDB-lite"/>
    </source>
</evidence>
<sequence length="396" mass="45856">MKPANTAQTRLENRIRDLKLDRLTANHRRLTLILDLHRLVSARRRGPVVSVHSLSKWAPHASIKTLTAGALLRKYPHVFEVFTRPASRKLCYKFTPKFTALIGEEKAIISQFKHESVARIRKLLLMSVNGTLHLHSLWLIRNELGLPENFRESIIKKYDTDFKMVGLEVVELAARDCETPPLAAEVEKWREKEYTDRWLSEFEVKYAFPVDFPTGFKKPAGFKEKLRNWQRLSYVKPYERKDVVRVRSCGGVERYEKRAVGVIHELLTLTMEKMVPVERLAHFRKDLGFEVNIRELLLKHPGIFYISTKGNTQLVYLREAYSKGCLVEPNRVYEVRRKMLELILMGSRNTRGLVKNLEKEVKEEEDDASGNSVKLKGGKKRSAEGDFVIQILESGD</sequence>
<dbReference type="Proteomes" id="UP000249390">
    <property type="component" value="Unassembled WGS sequence"/>
</dbReference>
<reference evidence="3 4" key="1">
    <citation type="submission" date="2018-06" db="EMBL/GenBank/DDBJ databases">
        <title>The Genome of Cuscuta australis (Dodder) Provides Insight into the Evolution of Plant Parasitism.</title>
        <authorList>
            <person name="Liu H."/>
        </authorList>
    </citation>
    <scope>NUCLEOTIDE SEQUENCE [LARGE SCALE GENOMIC DNA]</scope>
    <source>
        <strain evidence="4">cv. Yunnan</strain>
        <tissue evidence="3">Vines</tissue>
    </source>
</reference>
<comment type="caution">
    <text evidence="3">The sequence shown here is derived from an EMBL/GenBank/DDBJ whole genome shotgun (WGS) entry which is preliminary data.</text>
</comment>
<keyword evidence="4" id="KW-1185">Reference proteome</keyword>
<name>A0A328D660_9ASTE</name>
<dbReference type="GO" id="GO:0003723">
    <property type="term" value="F:RNA binding"/>
    <property type="evidence" value="ECO:0007669"/>
    <property type="project" value="InterPro"/>
</dbReference>